<dbReference type="EMBL" id="LBWG01000003">
    <property type="protein sequence ID" value="KKR04822.1"/>
    <property type="molecule type" value="Genomic_DNA"/>
</dbReference>
<name>A0A0G0QT91_9BACT</name>
<keyword evidence="3" id="KW-0436">Ligase</keyword>
<dbReference type="GO" id="GO:0016874">
    <property type="term" value="F:ligase activity"/>
    <property type="evidence" value="ECO:0007669"/>
    <property type="project" value="UniProtKB-KW"/>
</dbReference>
<evidence type="ECO:0000313" key="3">
    <source>
        <dbReference type="EMBL" id="KKR04822.1"/>
    </source>
</evidence>
<gene>
    <name evidence="3" type="ORF">UT30_C0003G0011</name>
</gene>
<feature type="compositionally biased region" description="Basic residues" evidence="1">
    <location>
        <begin position="20"/>
        <end position="34"/>
    </location>
</feature>
<sequence length="168" mass="18069">MPTKKQIDFAGSEIKAAKKPAAKKNVAVKKKSPVKKTASATKPSVKKVSPKKVTSKKTAAKKNSPVSAIEVDQPIMFSVPSVAILENEVHHANKAVEIQRKIILVGICRNCDHMPMGVNKLVAVLSLAIAVLSGMLIYSSSPMPFRMPSISMSTLTDWVTPASHVKNL</sequence>
<reference evidence="3 4" key="1">
    <citation type="journal article" date="2015" name="Nature">
        <title>rRNA introns, odd ribosomes, and small enigmatic genomes across a large radiation of phyla.</title>
        <authorList>
            <person name="Brown C.T."/>
            <person name="Hug L.A."/>
            <person name="Thomas B.C."/>
            <person name="Sharon I."/>
            <person name="Castelle C.J."/>
            <person name="Singh A."/>
            <person name="Wilkins M.J."/>
            <person name="Williams K.H."/>
            <person name="Banfield J.F."/>
        </authorList>
    </citation>
    <scope>NUCLEOTIDE SEQUENCE [LARGE SCALE GENOMIC DNA]</scope>
</reference>
<evidence type="ECO:0000313" key="4">
    <source>
        <dbReference type="Proteomes" id="UP000033935"/>
    </source>
</evidence>
<proteinExistence type="predicted"/>
<accession>A0A0G0QT91</accession>
<comment type="caution">
    <text evidence="3">The sequence shown here is derived from an EMBL/GenBank/DDBJ whole genome shotgun (WGS) entry which is preliminary data.</text>
</comment>
<feature type="compositionally biased region" description="Basic residues" evidence="1">
    <location>
        <begin position="44"/>
        <end position="60"/>
    </location>
</feature>
<dbReference type="Proteomes" id="UP000033935">
    <property type="component" value="Unassembled WGS sequence"/>
</dbReference>
<feature type="transmembrane region" description="Helical" evidence="2">
    <location>
        <begin position="121"/>
        <end position="139"/>
    </location>
</feature>
<organism evidence="3 4">
    <name type="scientific">Candidatus Uhrbacteria bacterium GW2011_GWF2_39_13</name>
    <dbReference type="NCBI Taxonomy" id="1618995"/>
    <lineage>
        <taxon>Bacteria</taxon>
        <taxon>Candidatus Uhriibacteriota</taxon>
    </lineage>
</organism>
<evidence type="ECO:0000256" key="1">
    <source>
        <dbReference type="SAM" id="MobiDB-lite"/>
    </source>
</evidence>
<keyword evidence="2" id="KW-0472">Membrane</keyword>
<evidence type="ECO:0000256" key="2">
    <source>
        <dbReference type="SAM" id="Phobius"/>
    </source>
</evidence>
<feature type="region of interest" description="Disordered" evidence="1">
    <location>
        <begin position="20"/>
        <end position="64"/>
    </location>
</feature>
<keyword evidence="2" id="KW-1133">Transmembrane helix</keyword>
<protein>
    <submittedName>
        <fullName evidence="3">NAD-dependent DNA ligase LigA</fullName>
    </submittedName>
</protein>
<dbReference type="AlphaFoldDB" id="A0A0G0QT91"/>
<keyword evidence="2" id="KW-0812">Transmembrane</keyword>